<gene>
    <name evidence="4" type="ORF">RXV79_09550</name>
</gene>
<dbReference type="CDD" id="cd00254">
    <property type="entry name" value="LT-like"/>
    <property type="match status" value="1"/>
</dbReference>
<dbReference type="EC" id="4.2.2.n1" evidence="4"/>
<reference evidence="4 5" key="1">
    <citation type="submission" date="2023-10" db="EMBL/GenBank/DDBJ databases">
        <title>Bacteria for the degradation of biodegradable plastic PBAT(Polybutylene adipate terephthalate).</title>
        <authorList>
            <person name="Weon H.-Y."/>
            <person name="Yeon J."/>
        </authorList>
    </citation>
    <scope>NUCLEOTIDE SEQUENCE [LARGE SCALE GENOMIC DNA]</scope>
    <source>
        <strain evidence="4 5">SBD 7-3</strain>
    </source>
</reference>
<dbReference type="RefSeq" id="WP_316703195.1">
    <property type="nucleotide sequence ID" value="NZ_CP136336.1"/>
</dbReference>
<keyword evidence="2" id="KW-0732">Signal</keyword>
<comment type="similarity">
    <text evidence="1">Belongs to the transglycosylase Slt family.</text>
</comment>
<dbReference type="EMBL" id="CP136336">
    <property type="protein sequence ID" value="WOB10288.1"/>
    <property type="molecule type" value="Genomic_DNA"/>
</dbReference>
<accession>A0ABZ0D5G9</accession>
<feature type="signal peptide" evidence="2">
    <location>
        <begin position="1"/>
        <end position="19"/>
    </location>
</feature>
<evidence type="ECO:0000313" key="4">
    <source>
        <dbReference type="EMBL" id="WOB10288.1"/>
    </source>
</evidence>
<feature type="domain" description="Transglycosylase SLT" evidence="3">
    <location>
        <begin position="83"/>
        <end position="180"/>
    </location>
</feature>
<name>A0ABZ0D5G9_9BURK</name>
<evidence type="ECO:0000259" key="3">
    <source>
        <dbReference type="Pfam" id="PF01464"/>
    </source>
</evidence>
<protein>
    <submittedName>
        <fullName evidence="4">Lytic transglycosylase domain-containing protein</fullName>
        <ecNumber evidence="4">4.2.2.n1</ecNumber>
    </submittedName>
</protein>
<proteinExistence type="inferred from homology"/>
<sequence>MNRAWCFAAMVSMPLACQAELWGFVDGNGVAHVSPVQVDSRYHLVLGNAASGERVPGKSDGAGGLLTWLDFAPEVKSLQALLRDASKTHGVDIELLKAIIAVESGFKPNAVSPRGAVGLMQIMPVGSTPAARAEEAQRLLDPKHNIQTGARMLSKLMHRFGRIDVALAAWNAGVGTVMKHGGGMPPIAETQAHVHLVLELYWALLQNKMPRGARELQMHGPATASAPTPN</sequence>
<dbReference type="Pfam" id="PF01464">
    <property type="entry name" value="SLT"/>
    <property type="match status" value="1"/>
</dbReference>
<dbReference type="InterPro" id="IPR023346">
    <property type="entry name" value="Lysozyme-like_dom_sf"/>
</dbReference>
<keyword evidence="4" id="KW-0456">Lyase</keyword>
<evidence type="ECO:0000256" key="1">
    <source>
        <dbReference type="ARBA" id="ARBA00007734"/>
    </source>
</evidence>
<dbReference type="PANTHER" id="PTHR37423:SF2">
    <property type="entry name" value="MEMBRANE-BOUND LYTIC MUREIN TRANSGLYCOSYLASE C"/>
    <property type="match status" value="1"/>
</dbReference>
<dbReference type="Gene3D" id="1.10.530.10">
    <property type="match status" value="1"/>
</dbReference>
<evidence type="ECO:0000313" key="5">
    <source>
        <dbReference type="Proteomes" id="UP001303946"/>
    </source>
</evidence>
<keyword evidence="5" id="KW-1185">Reference proteome</keyword>
<dbReference type="SUPFAM" id="SSF53955">
    <property type="entry name" value="Lysozyme-like"/>
    <property type="match status" value="1"/>
</dbReference>
<feature type="chain" id="PRO_5046684386" evidence="2">
    <location>
        <begin position="20"/>
        <end position="230"/>
    </location>
</feature>
<dbReference type="GO" id="GO:0016829">
    <property type="term" value="F:lyase activity"/>
    <property type="evidence" value="ECO:0007669"/>
    <property type="project" value="UniProtKB-KW"/>
</dbReference>
<evidence type="ECO:0000256" key="2">
    <source>
        <dbReference type="SAM" id="SignalP"/>
    </source>
</evidence>
<organism evidence="4 5">
    <name type="scientific">Piscinibacter gummiphilus</name>
    <dbReference type="NCBI Taxonomy" id="946333"/>
    <lineage>
        <taxon>Bacteria</taxon>
        <taxon>Pseudomonadati</taxon>
        <taxon>Pseudomonadota</taxon>
        <taxon>Betaproteobacteria</taxon>
        <taxon>Burkholderiales</taxon>
        <taxon>Sphaerotilaceae</taxon>
        <taxon>Piscinibacter</taxon>
    </lineage>
</organism>
<dbReference type="InterPro" id="IPR008258">
    <property type="entry name" value="Transglycosylase_SLT_dom_1"/>
</dbReference>
<dbReference type="PANTHER" id="PTHR37423">
    <property type="entry name" value="SOLUBLE LYTIC MUREIN TRANSGLYCOSYLASE-RELATED"/>
    <property type="match status" value="1"/>
</dbReference>
<dbReference type="Proteomes" id="UP001303946">
    <property type="component" value="Chromosome"/>
</dbReference>